<organism evidence="5 6">
    <name type="scientific">Proteiniclasticum aestuarii</name>
    <dbReference type="NCBI Taxonomy" id="2817862"/>
    <lineage>
        <taxon>Bacteria</taxon>
        <taxon>Bacillati</taxon>
        <taxon>Bacillota</taxon>
        <taxon>Clostridia</taxon>
        <taxon>Eubacteriales</taxon>
        <taxon>Clostridiaceae</taxon>
        <taxon>Proteiniclasticum</taxon>
    </lineage>
</organism>
<evidence type="ECO:0000313" key="6">
    <source>
        <dbReference type="Proteomes" id="UP000664218"/>
    </source>
</evidence>
<dbReference type="CDD" id="cd17909">
    <property type="entry name" value="CheC_ClassI"/>
    <property type="match status" value="1"/>
</dbReference>
<proteinExistence type="predicted"/>
<gene>
    <name evidence="5" type="ORF">J3A84_09895</name>
</gene>
<dbReference type="SUPFAM" id="SSF103039">
    <property type="entry name" value="CheC-like"/>
    <property type="match status" value="1"/>
</dbReference>
<name>A0A939H903_9CLOT</name>
<evidence type="ECO:0000256" key="1">
    <source>
        <dbReference type="ARBA" id="ARBA00022500"/>
    </source>
</evidence>
<dbReference type="InterPro" id="IPR007597">
    <property type="entry name" value="CheC"/>
</dbReference>
<protein>
    <submittedName>
        <fullName evidence="5">Chemotaxis protein CheC</fullName>
    </submittedName>
</protein>
<dbReference type="Proteomes" id="UP000664218">
    <property type="component" value="Unassembled WGS sequence"/>
</dbReference>
<sequence>MNKEEFSPMQLDVLKELANIGGGNAATAISQMVGKFINMSVPTIEILEYDEIYEKIMGEEIEVIAVSLRMMGEAHGNFLFVCTEENAKKLVKMMLPPDFEMNEEMEYSAVSELVNIVVTSYLNALSRLLDISLFSSVPAITADMFGAILSYAYIENEQYDDQVMIIKNEFMYDGAKVDSSLYFIPRPGVLENLFQKIGV</sequence>
<dbReference type="GO" id="GO:0006935">
    <property type="term" value="P:chemotaxis"/>
    <property type="evidence" value="ECO:0007669"/>
    <property type="project" value="UniProtKB-KW"/>
</dbReference>
<dbReference type="Pfam" id="PF13690">
    <property type="entry name" value="CheX"/>
    <property type="match status" value="1"/>
</dbReference>
<reference evidence="5" key="1">
    <citation type="submission" date="2021-03" db="EMBL/GenBank/DDBJ databases">
        <title>Proteiniclasticum marinus sp. nov., isolated from tidal flat sediment.</title>
        <authorList>
            <person name="Namirimu T."/>
            <person name="Yang J.-A."/>
            <person name="Yang S.-H."/>
            <person name="Kim Y.-J."/>
            <person name="Kwon K.K."/>
        </authorList>
    </citation>
    <scope>NUCLEOTIDE SEQUENCE</scope>
    <source>
        <strain evidence="5">SCR006</strain>
    </source>
</reference>
<dbReference type="Gene3D" id="3.40.1550.10">
    <property type="entry name" value="CheC-like"/>
    <property type="match status" value="1"/>
</dbReference>
<dbReference type="Pfam" id="PF04509">
    <property type="entry name" value="CheC"/>
    <property type="match status" value="1"/>
</dbReference>
<dbReference type="InterPro" id="IPR050992">
    <property type="entry name" value="CheZ_family_phosphatases"/>
</dbReference>
<dbReference type="RefSeq" id="WP_207599865.1">
    <property type="nucleotide sequence ID" value="NZ_JAFNJU010000007.1"/>
</dbReference>
<comment type="caution">
    <text evidence="5">The sequence shown here is derived from an EMBL/GenBank/DDBJ whole genome shotgun (WGS) entry which is preliminary data.</text>
</comment>
<feature type="domain" description="Chemotaxis phosphatase CheX-like" evidence="4">
    <location>
        <begin position="66"/>
        <end position="139"/>
    </location>
</feature>
<keyword evidence="2" id="KW-0378">Hydrolase</keyword>
<evidence type="ECO:0000256" key="2">
    <source>
        <dbReference type="ARBA" id="ARBA00022801"/>
    </source>
</evidence>
<keyword evidence="6" id="KW-1185">Reference proteome</keyword>
<evidence type="ECO:0000259" key="3">
    <source>
        <dbReference type="Pfam" id="PF04509"/>
    </source>
</evidence>
<dbReference type="AlphaFoldDB" id="A0A939H903"/>
<dbReference type="InterPro" id="IPR028976">
    <property type="entry name" value="CheC-like_sf"/>
</dbReference>
<feature type="domain" description="CheC-like protein" evidence="3">
    <location>
        <begin position="9"/>
        <end position="45"/>
    </location>
</feature>
<dbReference type="EMBL" id="JAFNJU010000007">
    <property type="protein sequence ID" value="MBO1265341.1"/>
    <property type="molecule type" value="Genomic_DNA"/>
</dbReference>
<evidence type="ECO:0000313" key="5">
    <source>
        <dbReference type="EMBL" id="MBO1265341.1"/>
    </source>
</evidence>
<dbReference type="PANTHER" id="PTHR43693:SF1">
    <property type="entry name" value="PROTEIN PHOSPHATASE CHEZ"/>
    <property type="match status" value="1"/>
</dbReference>
<dbReference type="GO" id="GO:0016787">
    <property type="term" value="F:hydrolase activity"/>
    <property type="evidence" value="ECO:0007669"/>
    <property type="project" value="UniProtKB-KW"/>
</dbReference>
<evidence type="ECO:0000259" key="4">
    <source>
        <dbReference type="Pfam" id="PF13690"/>
    </source>
</evidence>
<dbReference type="PANTHER" id="PTHR43693">
    <property type="entry name" value="PROTEIN PHOSPHATASE CHEZ"/>
    <property type="match status" value="1"/>
</dbReference>
<dbReference type="InterPro" id="IPR028051">
    <property type="entry name" value="CheX-like_dom"/>
</dbReference>
<keyword evidence="1" id="KW-0145">Chemotaxis</keyword>
<accession>A0A939H903</accession>